<keyword evidence="6 8" id="KW-1133">Transmembrane helix</keyword>
<evidence type="ECO:0000256" key="7">
    <source>
        <dbReference type="ARBA" id="ARBA00023136"/>
    </source>
</evidence>
<evidence type="ECO:0000313" key="9">
    <source>
        <dbReference type="EMBL" id="MEI5986163.1"/>
    </source>
</evidence>
<evidence type="ECO:0000256" key="3">
    <source>
        <dbReference type="ARBA" id="ARBA00022448"/>
    </source>
</evidence>
<evidence type="ECO:0000256" key="4">
    <source>
        <dbReference type="ARBA" id="ARBA00022475"/>
    </source>
</evidence>
<organism evidence="9 10">
    <name type="scientific">Sphingobacterium tenebrionis</name>
    <dbReference type="NCBI Taxonomy" id="3111775"/>
    <lineage>
        <taxon>Bacteria</taxon>
        <taxon>Pseudomonadati</taxon>
        <taxon>Bacteroidota</taxon>
        <taxon>Sphingobacteriia</taxon>
        <taxon>Sphingobacteriales</taxon>
        <taxon>Sphingobacteriaceae</taxon>
        <taxon>Sphingobacterium</taxon>
    </lineage>
</organism>
<keyword evidence="10" id="KW-1185">Reference proteome</keyword>
<comment type="similarity">
    <text evidence="2 8">Belongs to the 4-toluene sulfonate uptake permease (TSUP) (TC 2.A.102) family.</text>
</comment>
<feature type="transmembrane region" description="Helical" evidence="8">
    <location>
        <begin position="190"/>
        <end position="207"/>
    </location>
</feature>
<dbReference type="PANTHER" id="PTHR30269:SF37">
    <property type="entry name" value="MEMBRANE TRANSPORTER PROTEIN"/>
    <property type="match status" value="1"/>
</dbReference>
<feature type="transmembrane region" description="Helical" evidence="8">
    <location>
        <begin position="73"/>
        <end position="92"/>
    </location>
</feature>
<keyword evidence="7 8" id="KW-0472">Membrane</keyword>
<dbReference type="RefSeq" id="WP_099367023.1">
    <property type="nucleotide sequence ID" value="NZ_JAYLLN010000046.1"/>
</dbReference>
<dbReference type="Pfam" id="PF01925">
    <property type="entry name" value="TauE"/>
    <property type="match status" value="1"/>
</dbReference>
<name>A0ABU8I9I6_9SPHI</name>
<proteinExistence type="inferred from homology"/>
<dbReference type="Proteomes" id="UP001363035">
    <property type="component" value="Unassembled WGS sequence"/>
</dbReference>
<feature type="transmembrane region" description="Helical" evidence="8">
    <location>
        <begin position="41"/>
        <end position="61"/>
    </location>
</feature>
<dbReference type="PANTHER" id="PTHR30269">
    <property type="entry name" value="TRANSMEMBRANE PROTEIN YFCA"/>
    <property type="match status" value="1"/>
</dbReference>
<feature type="transmembrane region" description="Helical" evidence="8">
    <location>
        <begin position="98"/>
        <end position="115"/>
    </location>
</feature>
<reference evidence="9 10" key="1">
    <citation type="submission" date="2024-01" db="EMBL/GenBank/DDBJ databases">
        <title>Sphingobacterium tenebrionis sp. nov., a novel endophyte isolated from tenebrio molitor intestines.</title>
        <authorList>
            <person name="Zhang C."/>
        </authorList>
    </citation>
    <scope>NUCLEOTIDE SEQUENCE [LARGE SCALE GENOMIC DNA]</scope>
    <source>
        <strain evidence="9 10">PU5-4</strain>
    </source>
</reference>
<evidence type="ECO:0000256" key="5">
    <source>
        <dbReference type="ARBA" id="ARBA00022692"/>
    </source>
</evidence>
<feature type="transmembrane region" description="Helical" evidence="8">
    <location>
        <begin position="219"/>
        <end position="241"/>
    </location>
</feature>
<gene>
    <name evidence="9" type="ORF">VJ786_14765</name>
</gene>
<dbReference type="EMBL" id="JAYLLN010000046">
    <property type="protein sequence ID" value="MEI5986163.1"/>
    <property type="molecule type" value="Genomic_DNA"/>
</dbReference>
<dbReference type="InterPro" id="IPR052017">
    <property type="entry name" value="TSUP"/>
</dbReference>
<evidence type="ECO:0000256" key="8">
    <source>
        <dbReference type="RuleBase" id="RU363041"/>
    </source>
</evidence>
<keyword evidence="5 8" id="KW-0812">Transmembrane</keyword>
<comment type="subcellular location">
    <subcellularLocation>
        <location evidence="1 8">Cell membrane</location>
        <topology evidence="1 8">Multi-pass membrane protein</topology>
    </subcellularLocation>
</comment>
<sequence length="248" mass="27244">MEKYLIFLILALITEIIGTVSGFGSSILFVPTSSLFFDFKAVLSITAVFHVFSNISKITLFRKGINKDIAIKLGIPAVLFVIIGALLTKYVPVKEMELGMNILIAALAIFLLFRFNKPLAQTNKNLYLGGMISGFFAGLVGTGGAIRGITLAAFNLPKDIFIATSSLIDLGVDFSRAVIYVSQGYFPKEYIVLIPFLIIVSILGSYLGKLILKRTSERVFKYIVLGIILLTSVFQFINYFLSPIWSAG</sequence>
<evidence type="ECO:0000256" key="1">
    <source>
        <dbReference type="ARBA" id="ARBA00004651"/>
    </source>
</evidence>
<feature type="transmembrane region" description="Helical" evidence="8">
    <location>
        <begin position="7"/>
        <end position="29"/>
    </location>
</feature>
<evidence type="ECO:0000313" key="10">
    <source>
        <dbReference type="Proteomes" id="UP001363035"/>
    </source>
</evidence>
<evidence type="ECO:0000256" key="6">
    <source>
        <dbReference type="ARBA" id="ARBA00022989"/>
    </source>
</evidence>
<evidence type="ECO:0000256" key="2">
    <source>
        <dbReference type="ARBA" id="ARBA00009142"/>
    </source>
</evidence>
<keyword evidence="4 8" id="KW-1003">Cell membrane</keyword>
<comment type="caution">
    <text evidence="9">The sequence shown here is derived from an EMBL/GenBank/DDBJ whole genome shotgun (WGS) entry which is preliminary data.</text>
</comment>
<protein>
    <recommendedName>
        <fullName evidence="8">Probable membrane transporter protein</fullName>
    </recommendedName>
</protein>
<accession>A0ABU8I9I6</accession>
<dbReference type="InterPro" id="IPR002781">
    <property type="entry name" value="TM_pro_TauE-like"/>
</dbReference>
<feature type="transmembrane region" description="Helical" evidence="8">
    <location>
        <begin position="127"/>
        <end position="149"/>
    </location>
</feature>
<keyword evidence="3" id="KW-0813">Transport</keyword>